<feature type="compositionally biased region" description="Basic and acidic residues" evidence="2">
    <location>
        <begin position="179"/>
        <end position="195"/>
    </location>
</feature>
<feature type="region of interest" description="Disordered" evidence="2">
    <location>
        <begin position="1"/>
        <end position="286"/>
    </location>
</feature>
<feature type="compositionally biased region" description="Basic residues" evidence="2">
    <location>
        <begin position="1"/>
        <end position="12"/>
    </location>
</feature>
<keyword evidence="4" id="KW-1185">Reference proteome</keyword>
<feature type="compositionally biased region" description="Low complexity" evidence="2">
    <location>
        <begin position="30"/>
        <end position="43"/>
    </location>
</feature>
<dbReference type="Proteomes" id="UP001208570">
    <property type="component" value="Unassembled WGS sequence"/>
</dbReference>
<evidence type="ECO:0000313" key="3">
    <source>
        <dbReference type="EMBL" id="KAK2156657.1"/>
    </source>
</evidence>
<gene>
    <name evidence="3" type="ORF">LSH36_208g04084</name>
</gene>
<accession>A0AAD9JP66</accession>
<reference evidence="3" key="1">
    <citation type="journal article" date="2023" name="Mol. Biol. Evol.">
        <title>Third-Generation Sequencing Reveals the Adaptive Role of the Epigenome in Three Deep-Sea Polychaetes.</title>
        <authorList>
            <person name="Perez M."/>
            <person name="Aroh O."/>
            <person name="Sun Y."/>
            <person name="Lan Y."/>
            <person name="Juniper S.K."/>
            <person name="Young C.R."/>
            <person name="Angers B."/>
            <person name="Qian P.Y."/>
        </authorList>
    </citation>
    <scope>NUCLEOTIDE SEQUENCE</scope>
    <source>
        <strain evidence="3">P08H-3</strain>
    </source>
</reference>
<organism evidence="3 4">
    <name type="scientific">Paralvinella palmiformis</name>
    <dbReference type="NCBI Taxonomy" id="53620"/>
    <lineage>
        <taxon>Eukaryota</taxon>
        <taxon>Metazoa</taxon>
        <taxon>Spiralia</taxon>
        <taxon>Lophotrochozoa</taxon>
        <taxon>Annelida</taxon>
        <taxon>Polychaeta</taxon>
        <taxon>Sedentaria</taxon>
        <taxon>Canalipalpata</taxon>
        <taxon>Terebellida</taxon>
        <taxon>Terebelliformia</taxon>
        <taxon>Alvinellidae</taxon>
        <taxon>Paralvinella</taxon>
    </lineage>
</organism>
<dbReference type="EMBL" id="JAODUP010000208">
    <property type="protein sequence ID" value="KAK2156657.1"/>
    <property type="molecule type" value="Genomic_DNA"/>
</dbReference>
<name>A0AAD9JP66_9ANNE</name>
<protein>
    <submittedName>
        <fullName evidence="3">Uncharacterized protein</fullName>
    </submittedName>
</protein>
<feature type="compositionally biased region" description="Basic and acidic residues" evidence="2">
    <location>
        <begin position="57"/>
        <end position="85"/>
    </location>
</feature>
<evidence type="ECO:0000256" key="1">
    <source>
        <dbReference type="SAM" id="Coils"/>
    </source>
</evidence>
<evidence type="ECO:0000256" key="2">
    <source>
        <dbReference type="SAM" id="MobiDB-lite"/>
    </source>
</evidence>
<keyword evidence="1" id="KW-0175">Coiled coil</keyword>
<feature type="compositionally biased region" description="Basic and acidic residues" evidence="2">
    <location>
        <begin position="221"/>
        <end position="231"/>
    </location>
</feature>
<evidence type="ECO:0000313" key="4">
    <source>
        <dbReference type="Proteomes" id="UP001208570"/>
    </source>
</evidence>
<feature type="compositionally biased region" description="Basic and acidic residues" evidence="2">
    <location>
        <begin position="118"/>
        <end position="143"/>
    </location>
</feature>
<dbReference type="AlphaFoldDB" id="A0AAD9JP66"/>
<feature type="coiled-coil region" evidence="1">
    <location>
        <begin position="354"/>
        <end position="495"/>
    </location>
</feature>
<proteinExistence type="predicted"/>
<comment type="caution">
    <text evidence="3">The sequence shown here is derived from an EMBL/GenBank/DDBJ whole genome shotgun (WGS) entry which is preliminary data.</text>
</comment>
<sequence length="544" mass="61613">MSRSPHARHTRAPKTEPGSNSKPPEITSGRPSPHQHNNNNSNRTPKDNRAAITGSERGLHSDETARRNFATERHRTGSDSSDSKKTKCRKGQKTNGSRVHSQDDIGATRRRTAAVNKDTARTTRSESEHESRDLGVGKGECHVSDTGSGSKVGEKHERNKTKSIAEKARRLSRAKHSCRTSDDIKETEKDKHDTYEPINDPLSDALKRDSTYVKPEPSILTDKHPENKQENGKSGITDPAADDVDDNSVADSDSGTPFQVLEYVYSPKKSKTMDSKTEPGAESEQTIEDVASNFMKRMERLEEENVNLLSDNKRLLVKLKTAEEGEEKLVNEIHVLKGEYAELTIDYHNVKDENLALLKRLGDANREKESLKKALQEESASLTEEIKILDEEKAKLRQTLDDLELVVEELNVKSNSDELALKSLQEEVEQLREEKIELESSNELDHLREDFEEKERLVDELEKKLEGLHKLKNDSTKMESELRSLRQQLKTKNATLAEKDDYITSLDKEKALLCDKLAKLRAGFKENSTEIEELLKKERESFEQ</sequence>